<protein>
    <recommendedName>
        <fullName evidence="3">RNase NYN domain-containing protein</fullName>
    </recommendedName>
</protein>
<keyword evidence="5" id="KW-1185">Reference proteome</keyword>
<dbReference type="InterPro" id="IPR021869">
    <property type="entry name" value="RNase_Zc3h12_NYN"/>
</dbReference>
<feature type="transmembrane region" description="Helical" evidence="2">
    <location>
        <begin position="6"/>
        <end position="22"/>
    </location>
</feature>
<dbReference type="EMBL" id="JAUCMV010000001">
    <property type="protein sequence ID" value="KAK0424945.1"/>
    <property type="molecule type" value="Genomic_DNA"/>
</dbReference>
<dbReference type="Proteomes" id="UP001175271">
    <property type="component" value="Unassembled WGS sequence"/>
</dbReference>
<dbReference type="Gene3D" id="3.40.50.11980">
    <property type="match status" value="1"/>
</dbReference>
<proteinExistence type="predicted"/>
<evidence type="ECO:0000259" key="3">
    <source>
        <dbReference type="Pfam" id="PF11977"/>
    </source>
</evidence>
<keyword evidence="2" id="KW-0472">Membrane</keyword>
<accession>A0AA39IIG8</accession>
<comment type="caution">
    <text evidence="4">The sequence shown here is derived from an EMBL/GenBank/DDBJ whole genome shotgun (WGS) entry which is preliminary data.</text>
</comment>
<feature type="region of interest" description="Disordered" evidence="1">
    <location>
        <begin position="132"/>
        <end position="224"/>
    </location>
</feature>
<organism evidence="4 5">
    <name type="scientific">Steinernema hermaphroditum</name>
    <dbReference type="NCBI Taxonomy" id="289476"/>
    <lineage>
        <taxon>Eukaryota</taxon>
        <taxon>Metazoa</taxon>
        <taxon>Ecdysozoa</taxon>
        <taxon>Nematoda</taxon>
        <taxon>Chromadorea</taxon>
        <taxon>Rhabditida</taxon>
        <taxon>Tylenchina</taxon>
        <taxon>Panagrolaimomorpha</taxon>
        <taxon>Strongyloidoidea</taxon>
        <taxon>Steinernematidae</taxon>
        <taxon>Steinernema</taxon>
    </lineage>
</organism>
<feature type="region of interest" description="Disordered" evidence="1">
    <location>
        <begin position="48"/>
        <end position="110"/>
    </location>
</feature>
<feature type="domain" description="RNase NYN" evidence="3">
    <location>
        <begin position="308"/>
        <end position="431"/>
    </location>
</feature>
<reference evidence="4" key="1">
    <citation type="submission" date="2023-06" db="EMBL/GenBank/DDBJ databases">
        <title>Genomic analysis of the entomopathogenic nematode Steinernema hermaphroditum.</title>
        <authorList>
            <person name="Schwarz E.M."/>
            <person name="Heppert J.K."/>
            <person name="Baniya A."/>
            <person name="Schwartz H.T."/>
            <person name="Tan C.-H."/>
            <person name="Antoshechkin I."/>
            <person name="Sternberg P.W."/>
            <person name="Goodrich-Blair H."/>
            <person name="Dillman A.R."/>
        </authorList>
    </citation>
    <scope>NUCLEOTIDE SEQUENCE</scope>
    <source>
        <strain evidence="4">PS9179</strain>
        <tissue evidence="4">Whole animal</tissue>
    </source>
</reference>
<dbReference type="AlphaFoldDB" id="A0AA39IIG8"/>
<evidence type="ECO:0000313" key="4">
    <source>
        <dbReference type="EMBL" id="KAK0424945.1"/>
    </source>
</evidence>
<evidence type="ECO:0000256" key="1">
    <source>
        <dbReference type="SAM" id="MobiDB-lite"/>
    </source>
</evidence>
<evidence type="ECO:0000313" key="5">
    <source>
        <dbReference type="Proteomes" id="UP001175271"/>
    </source>
</evidence>
<feature type="compositionally biased region" description="Polar residues" evidence="1">
    <location>
        <begin position="196"/>
        <end position="217"/>
    </location>
</feature>
<keyword evidence="2" id="KW-1133">Transmembrane helix</keyword>
<dbReference type="Pfam" id="PF11977">
    <property type="entry name" value="RNase_Zc3h12a"/>
    <property type="match status" value="1"/>
</dbReference>
<feature type="compositionally biased region" description="Low complexity" evidence="1">
    <location>
        <begin position="164"/>
        <end position="186"/>
    </location>
</feature>
<gene>
    <name evidence="4" type="ORF">QR680_008936</name>
</gene>
<name>A0AA39IIG8_9BILA</name>
<keyword evidence="2" id="KW-0812">Transmembrane</keyword>
<feature type="compositionally biased region" description="Polar residues" evidence="1">
    <location>
        <begin position="153"/>
        <end position="163"/>
    </location>
</feature>
<feature type="region of interest" description="Disordered" evidence="1">
    <location>
        <begin position="266"/>
        <end position="289"/>
    </location>
</feature>
<sequence>MGLLDIVIVGVIAFLIWLWFQVKQRDDEKFFTLIQRATDDIISRFGLKEEQPSSQKVAGGRTPKLASKSAAGQPKVPADPSPSSAPVRSPASASKTIPTPPSEPASVAASKRAPAAASKLATVVSEVSEITTAAASEPAPTADPDAATAGDSETASVPDSDSTPGHASEPSSSPASGPAPTGAPESTPEARKESDATTPSTSSVRTAAQPDVTSSRNAMRDKASFRANEKVEVISEYERKVPRGISEERLGFVKCLMASSRASASSNSQAPSWRVRTPRERSEQSGGHLAFTPKADRTILESLPPFVRRCAVIDGMNLLHTASRSSKADRYYELDAIVFLVAARELLLKDFDVRFFLPIKRIRSVKNKNVIQDLTHLNIFEYTYSNYDDVVILQYAASAGGFVVSRDKFRDVLPRMSYVFHMKERLCHASFLPADNCRMSLTVDVEDDSEEMEPWIEDEPTERERRDDVTALLEEATAAEPRAGMFYSQKGDFDYDSALYTRAFFTPERRRALLEAVEETLERLFYNARTRDTGLSLTSLVYLTCYYKPDELEEAFHTMQTKERQSMRRVLDAKDEIKFWFKKAVKARCVEKALQKEPTTFAEMLKLCNEELLKESKGVARGKNMTQRTYDDPLHPTMTATEKALCEFGVDF</sequence>
<evidence type="ECO:0000256" key="2">
    <source>
        <dbReference type="SAM" id="Phobius"/>
    </source>
</evidence>
<feature type="compositionally biased region" description="Low complexity" evidence="1">
    <location>
        <begin position="132"/>
        <end position="151"/>
    </location>
</feature>
<feature type="compositionally biased region" description="Low complexity" evidence="1">
    <location>
        <begin position="74"/>
        <end position="95"/>
    </location>
</feature>